<keyword evidence="2 11" id="KW-0028">Amino-acid biosynthesis</keyword>
<evidence type="ECO:0000256" key="4">
    <source>
        <dbReference type="ARBA" id="ARBA00022643"/>
    </source>
</evidence>
<dbReference type="Pfam" id="PF00258">
    <property type="entry name" value="Flavodoxin_1"/>
    <property type="match status" value="1"/>
</dbReference>
<dbReference type="PROSITE" id="PS50902">
    <property type="entry name" value="FLAVODOXIN_LIKE"/>
    <property type="match status" value="1"/>
</dbReference>
<dbReference type="GO" id="GO:0010181">
    <property type="term" value="F:FMN binding"/>
    <property type="evidence" value="ECO:0007669"/>
    <property type="project" value="InterPro"/>
</dbReference>
<reference evidence="15 16" key="1">
    <citation type="submission" date="2017-08" db="EMBL/GenBank/DDBJ databases">
        <title>Draft genome sequence of pheromone producing symbiont Morganella morganii, of the female New Zealand grass grub Costelytra giveni.</title>
        <authorList>
            <person name="Laugraud A."/>
            <person name="Young S.D."/>
            <person name="Hurst M.H."/>
        </authorList>
    </citation>
    <scope>NUCLEOTIDE SEQUENCE [LARGE SCALE GENOMIC DNA]</scope>
    <source>
        <strain evidence="15 16">MMsCG</strain>
        <plasmid evidence="15">unnamed1</plasmid>
    </source>
</reference>
<dbReference type="Gene3D" id="3.40.50.80">
    <property type="entry name" value="Nucleotide-binding domain of ferredoxin-NADP reductase (FNR) module"/>
    <property type="match status" value="1"/>
</dbReference>
<dbReference type="Proteomes" id="UP000286908">
    <property type="component" value="Unassembled WGS sequence"/>
</dbReference>
<comment type="caution">
    <text evidence="15">The sequence shown here is derived from an EMBL/GenBank/DDBJ whole genome shotgun (WGS) entry which is preliminary data.</text>
</comment>
<evidence type="ECO:0000256" key="1">
    <source>
        <dbReference type="ARBA" id="ARBA00022448"/>
    </source>
</evidence>
<evidence type="ECO:0000313" key="16">
    <source>
        <dbReference type="Proteomes" id="UP000286908"/>
    </source>
</evidence>
<keyword evidence="5 11" id="KW-0274">FAD</keyword>
<feature type="binding site" evidence="12">
    <location>
        <begin position="524"/>
        <end position="528"/>
    </location>
    <ligand>
        <name>NADP(+)</name>
        <dbReference type="ChEBI" id="CHEBI:58349"/>
    </ligand>
</feature>
<dbReference type="Gene3D" id="1.20.990.10">
    <property type="entry name" value="NADPH-cytochrome p450 Reductase, Chain A, domain 3"/>
    <property type="match status" value="1"/>
</dbReference>
<keyword evidence="4 11" id="KW-0288">FMN</keyword>
<dbReference type="NCBIfam" id="TIGR01931">
    <property type="entry name" value="cysJ"/>
    <property type="match status" value="1"/>
</dbReference>
<dbReference type="SUPFAM" id="SSF63380">
    <property type="entry name" value="Riboflavin synthase domain-like"/>
    <property type="match status" value="1"/>
</dbReference>
<dbReference type="CDD" id="cd06199">
    <property type="entry name" value="SiR"/>
    <property type="match status" value="1"/>
</dbReference>
<dbReference type="Pfam" id="PF00175">
    <property type="entry name" value="NAD_binding_1"/>
    <property type="match status" value="1"/>
</dbReference>
<dbReference type="PRINTS" id="PR00371">
    <property type="entry name" value="FPNCR"/>
</dbReference>
<feature type="domain" description="FAD-binding FR-type" evidence="14">
    <location>
        <begin position="233"/>
        <end position="447"/>
    </location>
</feature>
<evidence type="ECO:0000256" key="10">
    <source>
        <dbReference type="ARBA" id="ARBA00052219"/>
    </source>
</evidence>
<feature type="binding site" evidence="12">
    <location>
        <position position="598"/>
    </location>
    <ligand>
        <name>FAD</name>
        <dbReference type="ChEBI" id="CHEBI:57692"/>
    </ligand>
</feature>
<feature type="binding site" evidence="12">
    <location>
        <begin position="117"/>
        <end position="120"/>
    </location>
    <ligand>
        <name>FMN</name>
        <dbReference type="ChEBI" id="CHEBI:58210"/>
    </ligand>
</feature>
<keyword evidence="7 11" id="KW-0249">Electron transport</keyword>
<sequence length="598" mass="66090">MATQVSPEQAFPVSAEQLAALQTVTAGFTSQQLAWLSGYFWGRGNTSVQTAISPALNTTENEIITIISASQTGNARRLCEELKTRFLSEKFAVNLVNVGEYKYKHLAREKIVIIVTSTQGDGEPPEEAVAFYKYLHSAKRPDLSGTAYAVFSLGDSSYEKFCQAGIDFDTHLANAGAISLLPRMDADVDYQSAASAWTESLTQVLKSRGIAAGTPSQFPVQAVTETENRYSKTTPLTASLSVNQKITGRNSLKDVRHIEISAGDSGLRYQPGDSLGVWFENDPALADEIISLLHADAAAEITVSGKTYALREALIRHLELTQNNGVTVSKYAQLSQHQALSSFISDKQAALHYAQKIPVAEMLRQAPSRPSAQAFADILRPLTPRLYSISSSQAEAEDEIHLTVSVVRYDTDGRVRTGGASGFLADHIQEGGDVRVFIERNDNFRLPADPDVPVIMIGAGTGIAPFRAFMQQRGNDGASGKNWLFYGNQHFTEDFLYQTEWQRYVRDGVLTHISLAWSRDKPAKTYVQDKLREQGADVWRWIEDGAHIYICGNAALMARDTEDALLEIIGRYGNRDHESADEFLSELRTAHRYQRDVY</sequence>
<geneLocation type="plasmid" evidence="15">
    <name>unnamed1</name>
</geneLocation>
<dbReference type="InterPro" id="IPR023173">
    <property type="entry name" value="NADPH_Cyt_P450_Rdtase_alpha"/>
</dbReference>
<dbReference type="InterPro" id="IPR001094">
    <property type="entry name" value="Flavdoxin-like"/>
</dbReference>
<feature type="binding site" evidence="12">
    <location>
        <begin position="385"/>
        <end position="388"/>
    </location>
    <ligand>
        <name>FAD</name>
        <dbReference type="ChEBI" id="CHEBI:57692"/>
    </ligand>
</feature>
<comment type="cofactor">
    <cofactor evidence="11 12">
        <name>FMN</name>
        <dbReference type="ChEBI" id="CHEBI:58210"/>
    </cofactor>
    <text evidence="11 12">Binds 1 FMN per subunit.</text>
</comment>
<dbReference type="PIRSF" id="PIRSF000207">
    <property type="entry name" value="SiR-FP_CysJ"/>
    <property type="match status" value="1"/>
</dbReference>
<dbReference type="GO" id="GO:0004783">
    <property type="term" value="F:sulfite reductase (NADPH) activity"/>
    <property type="evidence" value="ECO:0007669"/>
    <property type="project" value="UniProtKB-EC"/>
</dbReference>
<feature type="binding site" evidence="12">
    <location>
        <begin position="153"/>
        <end position="162"/>
    </location>
    <ligand>
        <name>FMN</name>
        <dbReference type="ChEBI" id="CHEBI:58210"/>
    </ligand>
</feature>
<dbReference type="InterPro" id="IPR017927">
    <property type="entry name" value="FAD-bd_FR_type"/>
</dbReference>
<evidence type="ECO:0000256" key="8">
    <source>
        <dbReference type="ARBA" id="ARBA00023002"/>
    </source>
</evidence>
<dbReference type="InterPro" id="IPR001709">
    <property type="entry name" value="Flavoprot_Pyr_Nucl_cyt_Rdtase"/>
</dbReference>
<keyword evidence="3 11" id="KW-0285">Flavoprotein</keyword>
<dbReference type="OrthoDB" id="9816402at2"/>
<keyword evidence="9 11" id="KW-0198">Cysteine biosynthesis</keyword>
<evidence type="ECO:0000256" key="3">
    <source>
        <dbReference type="ARBA" id="ARBA00022630"/>
    </source>
</evidence>
<evidence type="ECO:0000256" key="7">
    <source>
        <dbReference type="ARBA" id="ARBA00022982"/>
    </source>
</evidence>
<dbReference type="SUPFAM" id="SSF52343">
    <property type="entry name" value="Ferredoxin reductase-like, C-terminal NADP-linked domain"/>
    <property type="match status" value="1"/>
</dbReference>
<dbReference type="UniPathway" id="UPA00140">
    <property type="reaction ID" value="UER00207"/>
</dbReference>
<evidence type="ECO:0000256" key="11">
    <source>
        <dbReference type="PIRNR" id="PIRNR000207"/>
    </source>
</evidence>
<keyword evidence="6 11" id="KW-0521">NADP</keyword>
<dbReference type="GO" id="GO:0050660">
    <property type="term" value="F:flavin adenine dinucleotide binding"/>
    <property type="evidence" value="ECO:0007669"/>
    <property type="project" value="InterPro"/>
</dbReference>
<comment type="subunit">
    <text evidence="11">Alpha(8)-beta(8). The alpha component is a flavoprotein, the beta component is a hemoprotein.</text>
</comment>
<comment type="catalytic activity">
    <reaction evidence="10 11">
        <text>hydrogen sulfide + 3 NADP(+) + 3 H2O = sulfite + 3 NADPH + 4 H(+)</text>
        <dbReference type="Rhea" id="RHEA:13801"/>
        <dbReference type="ChEBI" id="CHEBI:15377"/>
        <dbReference type="ChEBI" id="CHEBI:15378"/>
        <dbReference type="ChEBI" id="CHEBI:17359"/>
        <dbReference type="ChEBI" id="CHEBI:29919"/>
        <dbReference type="ChEBI" id="CHEBI:57783"/>
        <dbReference type="ChEBI" id="CHEBI:58349"/>
        <dbReference type="EC" id="1.8.1.2"/>
    </reaction>
</comment>
<dbReference type="GO" id="GO:0019344">
    <property type="term" value="P:cysteine biosynthetic process"/>
    <property type="evidence" value="ECO:0007669"/>
    <property type="project" value="UniProtKB-KW"/>
</dbReference>
<gene>
    <name evidence="15" type="ORF">CKG00_14310</name>
</gene>
<accession>A0A433ZQG8</accession>
<feature type="binding site" evidence="12">
    <location>
        <begin position="518"/>
        <end position="519"/>
    </location>
    <ligand>
        <name>NADP(+)</name>
        <dbReference type="ChEBI" id="CHEBI:58349"/>
    </ligand>
</feature>
<evidence type="ECO:0000313" key="15">
    <source>
        <dbReference type="EMBL" id="RUT64368.1"/>
    </source>
</evidence>
<evidence type="ECO:0000256" key="12">
    <source>
        <dbReference type="PIRSR" id="PIRSR000207-1"/>
    </source>
</evidence>
<feature type="binding site" evidence="12">
    <location>
        <begin position="403"/>
        <end position="405"/>
    </location>
    <ligand>
        <name>FAD</name>
        <dbReference type="ChEBI" id="CHEBI:57692"/>
    </ligand>
</feature>
<dbReference type="InterPro" id="IPR008254">
    <property type="entry name" value="Flavodoxin/NO_synth"/>
</dbReference>
<evidence type="ECO:0000259" key="14">
    <source>
        <dbReference type="PROSITE" id="PS51384"/>
    </source>
</evidence>
<evidence type="ECO:0000259" key="13">
    <source>
        <dbReference type="PROSITE" id="PS50902"/>
    </source>
</evidence>
<dbReference type="InterPro" id="IPR029039">
    <property type="entry name" value="Flavoprotein-like_sf"/>
</dbReference>
<dbReference type="InterPro" id="IPR039261">
    <property type="entry name" value="FNR_nucleotide-bd"/>
</dbReference>
<dbReference type="EMBL" id="NRQY01000002">
    <property type="protein sequence ID" value="RUT64368.1"/>
    <property type="molecule type" value="Genomic_DNA"/>
</dbReference>
<name>A0A433ZQG8_MORMO</name>
<dbReference type="GO" id="GO:0070814">
    <property type="term" value="P:hydrogen sulfide biosynthetic process"/>
    <property type="evidence" value="ECO:0007669"/>
    <property type="project" value="UniProtKB-UniPathway"/>
</dbReference>
<feature type="binding site" evidence="12">
    <location>
        <begin position="70"/>
        <end position="75"/>
    </location>
    <ligand>
        <name>FMN</name>
        <dbReference type="ChEBI" id="CHEBI:58210"/>
    </ligand>
</feature>
<feature type="binding site" evidence="12">
    <location>
        <begin position="418"/>
        <end position="421"/>
    </location>
    <ligand>
        <name>FAD</name>
        <dbReference type="ChEBI" id="CHEBI:57692"/>
    </ligand>
</feature>
<comment type="function">
    <text evidence="11">Component of the sulfite reductase complex that catalyzes the 6-electron reduction of sulfite to sulfide. This is one of several activities required for the biosynthesis of L-cysteine from sulfate. The flavoprotein component catalyzes the electron flow from NADPH -&gt; FAD -&gt; FMN to the hemoprotein component.</text>
</comment>
<organism evidence="15 16">
    <name type="scientific">Morganella morganii</name>
    <name type="common">Proteus morganii</name>
    <dbReference type="NCBI Taxonomy" id="582"/>
    <lineage>
        <taxon>Bacteria</taxon>
        <taxon>Pseudomonadati</taxon>
        <taxon>Pseudomonadota</taxon>
        <taxon>Gammaproteobacteria</taxon>
        <taxon>Enterobacterales</taxon>
        <taxon>Morganellaceae</taxon>
        <taxon>Morganella</taxon>
    </lineage>
</organism>
<dbReference type="FunFam" id="3.40.50.80:FF:000001">
    <property type="entry name" value="NADPH--cytochrome P450 reductase 1"/>
    <property type="match status" value="1"/>
</dbReference>
<comment type="pathway">
    <text evidence="11">Sulfur metabolism; hydrogen sulfide biosynthesis; hydrogen sulfide from sulfite (NADPH route): step 1/1.</text>
</comment>
<dbReference type="GO" id="GO:0005829">
    <property type="term" value="C:cytosol"/>
    <property type="evidence" value="ECO:0007669"/>
    <property type="project" value="TreeGrafter"/>
</dbReference>
<protein>
    <recommendedName>
        <fullName evidence="11">Sulfite reductase [NADPH] flavoprotein alpha-component</fullName>
        <shortName evidence="11">SiR-FP</shortName>
        <ecNumber evidence="11">1.8.1.2</ecNumber>
    </recommendedName>
</protein>
<evidence type="ECO:0000256" key="6">
    <source>
        <dbReference type="ARBA" id="ARBA00022857"/>
    </source>
</evidence>
<dbReference type="Pfam" id="PF00667">
    <property type="entry name" value="FAD_binding_1"/>
    <property type="match status" value="1"/>
</dbReference>
<dbReference type="InterPro" id="IPR010199">
    <property type="entry name" value="CysJ"/>
</dbReference>
<evidence type="ECO:0000256" key="9">
    <source>
        <dbReference type="ARBA" id="ARBA00023192"/>
    </source>
</evidence>
<dbReference type="InterPro" id="IPR001433">
    <property type="entry name" value="OxRdtase_FAD/NAD-bd"/>
</dbReference>
<dbReference type="EC" id="1.8.1.2" evidence="11"/>
<dbReference type="Gene3D" id="2.40.30.10">
    <property type="entry name" value="Translation factors"/>
    <property type="match status" value="1"/>
</dbReference>
<dbReference type="PROSITE" id="PS51384">
    <property type="entry name" value="FAD_FR"/>
    <property type="match status" value="1"/>
</dbReference>
<keyword evidence="15" id="KW-0614">Plasmid</keyword>
<evidence type="ECO:0000256" key="5">
    <source>
        <dbReference type="ARBA" id="ARBA00022827"/>
    </source>
</evidence>
<dbReference type="PANTHER" id="PTHR19384:SF128">
    <property type="entry name" value="NADPH OXIDOREDUCTASE A"/>
    <property type="match status" value="1"/>
</dbReference>
<evidence type="ECO:0000256" key="2">
    <source>
        <dbReference type="ARBA" id="ARBA00022605"/>
    </source>
</evidence>
<proteinExistence type="predicted"/>
<feature type="binding site" evidence="12">
    <location>
        <position position="560"/>
    </location>
    <ligand>
        <name>NADP(+)</name>
        <dbReference type="ChEBI" id="CHEBI:58349"/>
    </ligand>
</feature>
<dbReference type="Gene3D" id="3.40.50.360">
    <property type="match status" value="1"/>
</dbReference>
<dbReference type="NCBIfam" id="NF008197">
    <property type="entry name" value="PRK10953.1"/>
    <property type="match status" value="1"/>
</dbReference>
<dbReference type="InterPro" id="IPR017938">
    <property type="entry name" value="Riboflavin_synthase-like_b-brl"/>
</dbReference>
<comment type="cofactor">
    <cofactor evidence="11 12">
        <name>FAD</name>
        <dbReference type="ChEBI" id="CHEBI:57692"/>
    </cofactor>
    <text evidence="11 12">Binds 1 FAD per subunit.</text>
</comment>
<keyword evidence="8 11" id="KW-0560">Oxidoreductase</keyword>
<dbReference type="AlphaFoldDB" id="A0A433ZQG8"/>
<feature type="domain" description="Flavodoxin-like" evidence="13">
    <location>
        <begin position="64"/>
        <end position="202"/>
    </location>
</feature>
<feature type="binding site" evidence="12">
    <location>
        <position position="321"/>
    </location>
    <ligand>
        <name>FAD</name>
        <dbReference type="ChEBI" id="CHEBI:57692"/>
    </ligand>
</feature>
<dbReference type="PANTHER" id="PTHR19384">
    <property type="entry name" value="NITRIC OXIDE SYNTHASE-RELATED"/>
    <property type="match status" value="1"/>
</dbReference>
<keyword evidence="1 11" id="KW-0813">Transport</keyword>
<dbReference type="SUPFAM" id="SSF52218">
    <property type="entry name" value="Flavoproteins"/>
    <property type="match status" value="1"/>
</dbReference>
<feature type="binding site" evidence="12">
    <location>
        <position position="409"/>
    </location>
    <ligand>
        <name>FAD</name>
        <dbReference type="ChEBI" id="CHEBI:57692"/>
    </ligand>
</feature>
<dbReference type="PRINTS" id="PR00369">
    <property type="entry name" value="FLAVODOXIN"/>
</dbReference>
<dbReference type="InterPro" id="IPR003097">
    <property type="entry name" value="CysJ-like_FAD-binding"/>
</dbReference>